<protein>
    <submittedName>
        <fullName evidence="1">Uncharacterized protein</fullName>
    </submittedName>
</protein>
<organism evidence="1">
    <name type="scientific">hydrothermal vent metagenome</name>
    <dbReference type="NCBI Taxonomy" id="652676"/>
    <lineage>
        <taxon>unclassified sequences</taxon>
        <taxon>metagenomes</taxon>
        <taxon>ecological metagenomes</taxon>
    </lineage>
</organism>
<dbReference type="AlphaFoldDB" id="A0A3B1CC11"/>
<proteinExistence type="predicted"/>
<evidence type="ECO:0000313" key="1">
    <source>
        <dbReference type="EMBL" id="VAX25712.1"/>
    </source>
</evidence>
<sequence length="428" mass="48463">MDKINNLLVKNRINICAGLVLFMILCLSPKSFAFELEWHGFTQAHTAAKTTAKYPGDKREDIFVGAEKLRLQLSGSSDDGAAGFTVKADLANDSVNNETYNDLREMYMDYSGNAFDLRVGRQIITWGVGDLLFINDVFPKDWQALFTGEPMEYMKLGSDAVKLNIYADTVTMELVVTPFFRQDNLPSSKIFISNASSSSLSYETQMPDHTFDNAETALRLSVPIFGFDSSLYAYRGFWRSPSGAPDDVSDPTLLIMSFSPLAEYGFSVQGNVATGVLSLEGGYYDSVDDRDGTDPFVPNSQWRYLVGFQKQFGADTVISAQYYGESMVNYEEYLNNAPESAMPVKQNHQYVTLRFTRFFIYQTLKFNVFGYYSPDEEDYYVIPEIRYTLTDGMWTAIGANIFGGKKEYTFFGQFDKNDNVYAVLRYEF</sequence>
<dbReference type="EMBL" id="UOGA01000313">
    <property type="protein sequence ID" value="VAX25712.1"/>
    <property type="molecule type" value="Genomic_DNA"/>
</dbReference>
<accession>A0A3B1CC11</accession>
<reference evidence="1" key="1">
    <citation type="submission" date="2018-06" db="EMBL/GenBank/DDBJ databases">
        <authorList>
            <person name="Zhirakovskaya E."/>
        </authorList>
    </citation>
    <scope>NUCLEOTIDE SEQUENCE</scope>
</reference>
<name>A0A3B1CC11_9ZZZZ</name>
<gene>
    <name evidence="1" type="ORF">MNBD_NITROSPINAE04-1218</name>
</gene>